<protein>
    <recommendedName>
        <fullName evidence="6">Inositolphosphotransferase Aur1/Ipt1 domain-containing protein</fullName>
    </recommendedName>
</protein>
<evidence type="ECO:0000256" key="4">
    <source>
        <dbReference type="ARBA" id="ARBA00023136"/>
    </source>
</evidence>
<feature type="transmembrane region" description="Helical" evidence="5">
    <location>
        <begin position="172"/>
        <end position="193"/>
    </location>
</feature>
<evidence type="ECO:0000256" key="5">
    <source>
        <dbReference type="SAM" id="Phobius"/>
    </source>
</evidence>
<feature type="transmembrane region" description="Helical" evidence="5">
    <location>
        <begin position="277"/>
        <end position="294"/>
    </location>
</feature>
<feature type="transmembrane region" description="Helical" evidence="5">
    <location>
        <begin position="144"/>
        <end position="160"/>
    </location>
</feature>
<keyword evidence="8" id="KW-1185">Reference proteome</keyword>
<reference evidence="7 8" key="1">
    <citation type="submission" date="2011-08" db="EMBL/GenBank/DDBJ databases">
        <title>The Genome Sequence of Prevotella sp. oral taxon 302 str. F0323.</title>
        <authorList>
            <consortium name="The Broad Institute Genome Sequencing Platform"/>
            <person name="Earl A."/>
            <person name="Ward D."/>
            <person name="Feldgarden M."/>
            <person name="Gevers D."/>
            <person name="Izard J."/>
            <person name="Blanton J.M."/>
            <person name="Baranova O.V."/>
            <person name="Tanner A.C."/>
            <person name="Dewhirst F.E."/>
            <person name="Young S.K."/>
            <person name="Zeng Q."/>
            <person name="Gargeya S."/>
            <person name="Fitzgerald M."/>
            <person name="Haas B."/>
            <person name="Abouelleil A."/>
            <person name="Alvarado L."/>
            <person name="Arachchi H.M."/>
            <person name="Berlin A."/>
            <person name="Brown A."/>
            <person name="Chapman S.B."/>
            <person name="Chen Z."/>
            <person name="Dunbar C."/>
            <person name="Freedman E."/>
            <person name="Gearin G."/>
            <person name="Gellesch M."/>
            <person name="Goldberg J."/>
            <person name="Griggs A."/>
            <person name="Gujja S."/>
            <person name="Heiman D."/>
            <person name="Howarth C."/>
            <person name="Larson L."/>
            <person name="Lui A."/>
            <person name="MacDonald P.J.P."/>
            <person name="Montmayeur A."/>
            <person name="Murphy C."/>
            <person name="Neiman D."/>
            <person name="Pearson M."/>
            <person name="Priest M."/>
            <person name="Roberts A."/>
            <person name="Saif S."/>
            <person name="Shea T."/>
            <person name="Shenoy N."/>
            <person name="Sisk P."/>
            <person name="Stolte C."/>
            <person name="Sykes S."/>
            <person name="Wortman J."/>
            <person name="Nusbaum C."/>
            <person name="Birren B."/>
        </authorList>
    </citation>
    <scope>NUCLEOTIDE SEQUENCE [LARGE SCALE GENOMIC DNA]</scope>
    <source>
        <strain evidence="7 8">F0323</strain>
    </source>
</reference>
<feature type="transmembrane region" description="Helical" evidence="5">
    <location>
        <begin position="21"/>
        <end position="42"/>
    </location>
</feature>
<evidence type="ECO:0000256" key="3">
    <source>
        <dbReference type="ARBA" id="ARBA00022989"/>
    </source>
</evidence>
<dbReference type="InterPro" id="IPR052185">
    <property type="entry name" value="IPC_Synthase-Related"/>
</dbReference>
<feature type="transmembrane region" description="Helical" evidence="5">
    <location>
        <begin position="48"/>
        <end position="72"/>
    </location>
</feature>
<dbReference type="SUPFAM" id="SSF48317">
    <property type="entry name" value="Acid phosphatase/Vanadium-dependent haloperoxidase"/>
    <property type="match status" value="1"/>
</dbReference>
<comment type="subcellular location">
    <subcellularLocation>
        <location evidence="1">Membrane</location>
        <topology evidence="1">Multi-pass membrane protein</topology>
    </subcellularLocation>
</comment>
<organism evidence="7 8">
    <name type="scientific">Alloprevotella rava F0323</name>
    <dbReference type="NCBI Taxonomy" id="679199"/>
    <lineage>
        <taxon>Bacteria</taxon>
        <taxon>Pseudomonadati</taxon>
        <taxon>Bacteroidota</taxon>
        <taxon>Bacteroidia</taxon>
        <taxon>Bacteroidales</taxon>
        <taxon>Prevotellaceae</taxon>
        <taxon>Alloprevotella</taxon>
    </lineage>
</organism>
<sequence length="328" mass="37551">MKQMNRIAIPRNSEAESFRLLPIEWATILYALFTTALLFLFWRHMHAPGFLLAERIAVLGGVAAFASLYRLLPLKGTRLLRTLFSLSLLAYWYPDTYEFCQVFPNLDHVFAHADLMLFGCQPSLAFSAAYPSCFSSELFHMGYFSYYPMIAVTCLLPFFVKGKSEESRLETYEHMSFIVMAGFYLYYVVFLFLPVAGPQFYFQAIGFDNASNGYLPALGDYFRYHTELHKSGESSGLFQWLVEFTQGAGERPTAAFPSSHVGMSTIMMILIFKQKRVVAYCFLPFYLLLCASTVYIQAHYLVDVIGGLVTAVLFYYICEKVYKKAMRL</sequence>
<dbReference type="Pfam" id="PF14378">
    <property type="entry name" value="PAP2_3"/>
    <property type="match status" value="1"/>
</dbReference>
<proteinExistence type="predicted"/>
<evidence type="ECO:0000313" key="8">
    <source>
        <dbReference type="Proteomes" id="UP000015993"/>
    </source>
</evidence>
<dbReference type="STRING" id="679199.HMPREF9332_01346"/>
<dbReference type="InterPro" id="IPR036938">
    <property type="entry name" value="PAP2/HPO_sf"/>
</dbReference>
<keyword evidence="2 5" id="KW-0812">Transmembrane</keyword>
<evidence type="ECO:0000259" key="6">
    <source>
        <dbReference type="Pfam" id="PF14378"/>
    </source>
</evidence>
<dbReference type="GO" id="GO:0016020">
    <property type="term" value="C:membrane"/>
    <property type="evidence" value="ECO:0007669"/>
    <property type="project" value="UniProtKB-SubCell"/>
</dbReference>
<dbReference type="HOGENOM" id="CLU_062218_0_0_10"/>
<evidence type="ECO:0000256" key="2">
    <source>
        <dbReference type="ARBA" id="ARBA00022692"/>
    </source>
</evidence>
<dbReference type="PANTHER" id="PTHR31310:SF7">
    <property type="entry name" value="PA-PHOSPHATASE RELATED-FAMILY PROTEIN DDB_G0268928"/>
    <property type="match status" value="1"/>
</dbReference>
<evidence type="ECO:0000313" key="7">
    <source>
        <dbReference type="EMBL" id="EHG22541.1"/>
    </source>
</evidence>
<keyword evidence="3 5" id="KW-1133">Transmembrane helix</keyword>
<name>G5GCP5_9BACT</name>
<dbReference type="EMBL" id="ACZK01000023">
    <property type="protein sequence ID" value="EHG22541.1"/>
    <property type="molecule type" value="Genomic_DNA"/>
</dbReference>
<dbReference type="Proteomes" id="UP000015993">
    <property type="component" value="Unassembled WGS sequence"/>
</dbReference>
<feature type="transmembrane region" description="Helical" evidence="5">
    <location>
        <begin position="300"/>
        <end position="318"/>
    </location>
</feature>
<dbReference type="InterPro" id="IPR026841">
    <property type="entry name" value="Aur1/Ipt1"/>
</dbReference>
<keyword evidence="4 5" id="KW-0472">Membrane</keyword>
<feature type="domain" description="Inositolphosphotransferase Aur1/Ipt1" evidence="6">
    <location>
        <begin position="167"/>
        <end position="316"/>
    </location>
</feature>
<gene>
    <name evidence="7" type="ORF">HMPREF9332_01346</name>
</gene>
<dbReference type="Gene3D" id="1.20.144.10">
    <property type="entry name" value="Phosphatidic acid phosphatase type 2/haloperoxidase"/>
    <property type="match status" value="1"/>
</dbReference>
<dbReference type="AlphaFoldDB" id="G5GCP5"/>
<evidence type="ECO:0000256" key="1">
    <source>
        <dbReference type="ARBA" id="ARBA00004141"/>
    </source>
</evidence>
<accession>G5GCP5</accession>
<dbReference type="PATRIC" id="fig|679199.3.peg.1490"/>
<comment type="caution">
    <text evidence="7">The sequence shown here is derived from an EMBL/GenBank/DDBJ whole genome shotgun (WGS) entry which is preliminary data.</text>
</comment>
<dbReference type="eggNOG" id="COG0671">
    <property type="taxonomic scope" value="Bacteria"/>
</dbReference>
<dbReference type="PANTHER" id="PTHR31310">
    <property type="match status" value="1"/>
</dbReference>